<protein>
    <submittedName>
        <fullName evidence="2">Uncharacterized protein</fullName>
    </submittedName>
</protein>
<dbReference type="Proteomes" id="UP001162483">
    <property type="component" value="Unassembled WGS sequence"/>
</dbReference>
<evidence type="ECO:0000313" key="2">
    <source>
        <dbReference type="EMBL" id="CAI9582951.1"/>
    </source>
</evidence>
<comment type="caution">
    <text evidence="2">The sequence shown here is derived from an EMBL/GenBank/DDBJ whole genome shotgun (WGS) entry which is preliminary data.</text>
</comment>
<sequence>MARSLLRTCLTNCVKEEPMDAEHRQPTNGSAPIRGIPVQSTKYLPSLRPEMRGQKWADPCRAP</sequence>
<keyword evidence="3" id="KW-1185">Reference proteome</keyword>
<accession>A0ABN9EGT3</accession>
<feature type="region of interest" description="Disordered" evidence="1">
    <location>
        <begin position="19"/>
        <end position="39"/>
    </location>
</feature>
<reference evidence="2" key="1">
    <citation type="submission" date="2023-05" db="EMBL/GenBank/DDBJ databases">
        <authorList>
            <person name="Stuckert A."/>
        </authorList>
    </citation>
    <scope>NUCLEOTIDE SEQUENCE</scope>
</reference>
<gene>
    <name evidence="2" type="ORF">SPARVUS_LOCUS9737549</name>
</gene>
<evidence type="ECO:0000256" key="1">
    <source>
        <dbReference type="SAM" id="MobiDB-lite"/>
    </source>
</evidence>
<proteinExistence type="predicted"/>
<organism evidence="2 3">
    <name type="scientific">Staurois parvus</name>
    <dbReference type="NCBI Taxonomy" id="386267"/>
    <lineage>
        <taxon>Eukaryota</taxon>
        <taxon>Metazoa</taxon>
        <taxon>Chordata</taxon>
        <taxon>Craniata</taxon>
        <taxon>Vertebrata</taxon>
        <taxon>Euteleostomi</taxon>
        <taxon>Amphibia</taxon>
        <taxon>Batrachia</taxon>
        <taxon>Anura</taxon>
        <taxon>Neobatrachia</taxon>
        <taxon>Ranoidea</taxon>
        <taxon>Ranidae</taxon>
        <taxon>Staurois</taxon>
    </lineage>
</organism>
<dbReference type="EMBL" id="CATNWA010015394">
    <property type="protein sequence ID" value="CAI9582951.1"/>
    <property type="molecule type" value="Genomic_DNA"/>
</dbReference>
<evidence type="ECO:0000313" key="3">
    <source>
        <dbReference type="Proteomes" id="UP001162483"/>
    </source>
</evidence>
<name>A0ABN9EGT3_9NEOB</name>